<dbReference type="InterPro" id="IPR018223">
    <property type="entry name" value="Arginosuc_synth_CS"/>
</dbReference>
<keyword evidence="7 8" id="KW-0067">ATP-binding</keyword>
<dbReference type="SUPFAM" id="SSF52402">
    <property type="entry name" value="Adenine nucleotide alpha hydrolases-like"/>
    <property type="match status" value="1"/>
</dbReference>
<dbReference type="HAMAP" id="MF_00005">
    <property type="entry name" value="Arg_succ_synth_type1"/>
    <property type="match status" value="1"/>
</dbReference>
<feature type="binding site" evidence="8">
    <location>
        <position position="123"/>
    </location>
    <ligand>
        <name>L-citrulline</name>
        <dbReference type="ChEBI" id="CHEBI:57743"/>
    </ligand>
</feature>
<proteinExistence type="inferred from homology"/>
<comment type="subunit">
    <text evidence="8">Homotetramer.</text>
</comment>
<dbReference type="InterPro" id="IPR014729">
    <property type="entry name" value="Rossmann-like_a/b/a_fold"/>
</dbReference>
<gene>
    <name evidence="8" type="primary">argG</name>
    <name evidence="11" type="ORF">ORV05_09725</name>
</gene>
<evidence type="ECO:0000256" key="1">
    <source>
        <dbReference type="ARBA" id="ARBA00004967"/>
    </source>
</evidence>
<comment type="pathway">
    <text evidence="1 8">Amino-acid biosynthesis; L-arginine biosynthesis; L-arginine from L-ornithine and carbamoyl phosphate: step 2/3.</text>
</comment>
<dbReference type="GO" id="GO:0004055">
    <property type="term" value="F:argininosuccinate synthase activity"/>
    <property type="evidence" value="ECO:0007669"/>
    <property type="project" value="UniProtKB-EC"/>
</dbReference>
<feature type="binding site" evidence="8">
    <location>
        <position position="119"/>
    </location>
    <ligand>
        <name>L-aspartate</name>
        <dbReference type="ChEBI" id="CHEBI:29991"/>
    </ligand>
</feature>
<dbReference type="PROSITE" id="PS00564">
    <property type="entry name" value="ARGININOSUCCIN_SYN_1"/>
    <property type="match status" value="1"/>
</dbReference>
<dbReference type="InterPro" id="IPR001518">
    <property type="entry name" value="Arginosuc_synth"/>
</dbReference>
<sequence length="399" mass="43624">MAERVVLAYSGGLDTSVAIGWIGEETGAEVVAVAVDLGQGGEDMETIRRRALACGAVEAVVADARDEFADGYCLPALQANALYMDRYPLVSALSRPVIVRHLAKAAKEFGATTVAHGCTGKGNDQVRFEVGLGALVPDLKVVAPARDFAWTREKAIAYAEARDLPIDVTKRSPFSIDQNVWGRAVETGFLEDLWNAPTEDVYAYTEDPANHFGSPDELVITFDRGVPVAIDGETVTMLEAIQQLNRRAGAHGVGRLDMVEDRLVGIKSREVYEAPGAIALITAHQELENVTIERDLARFKRQVEQRWGELVYDGLWFSPLKEALDAFLARSQERVSGEIRLRLHGGAAVVTGRRSDESLYDFNLATYDEGDTFDQSLAKGFVQLWGLPSKIAAKRDQKG</sequence>
<dbReference type="EMBL" id="CP113836">
    <property type="protein sequence ID" value="WAL68026.1"/>
    <property type="molecule type" value="Genomic_DNA"/>
</dbReference>
<keyword evidence="8" id="KW-0963">Cytoplasm</keyword>
<dbReference type="Pfam" id="PF20979">
    <property type="entry name" value="Arginosuc_syn_C"/>
    <property type="match status" value="1"/>
</dbReference>
<keyword evidence="4 8" id="KW-0436">Ligase</keyword>
<dbReference type="CDD" id="cd01999">
    <property type="entry name" value="ASS"/>
    <property type="match status" value="1"/>
</dbReference>
<keyword evidence="5 8" id="KW-0028">Amino-acid biosynthesis</keyword>
<reference evidence="11" key="1">
    <citation type="submission" date="2022-11" db="EMBL/GenBank/DDBJ databases">
        <authorList>
            <person name="Mo P."/>
        </authorList>
    </citation>
    <scope>NUCLEOTIDE SEQUENCE</scope>
    <source>
        <strain evidence="11">HUAS 11-8</strain>
    </source>
</reference>
<feature type="binding site" evidence="8">
    <location>
        <position position="124"/>
    </location>
    <ligand>
        <name>L-aspartate</name>
        <dbReference type="ChEBI" id="CHEBI:29991"/>
    </ligand>
</feature>
<feature type="binding site" evidence="8">
    <location>
        <position position="127"/>
    </location>
    <ligand>
        <name>L-citrulline</name>
        <dbReference type="ChEBI" id="CHEBI:57743"/>
    </ligand>
</feature>
<keyword evidence="3 8" id="KW-0055">Arginine biosynthesis</keyword>
<dbReference type="PROSITE" id="PS00565">
    <property type="entry name" value="ARGININOSUCCIN_SYN_2"/>
    <property type="match status" value="1"/>
</dbReference>
<feature type="binding site" evidence="8">
    <location>
        <position position="175"/>
    </location>
    <ligand>
        <name>L-citrulline</name>
        <dbReference type="ChEBI" id="CHEBI:57743"/>
    </ligand>
</feature>
<dbReference type="Proteomes" id="UP001163203">
    <property type="component" value="Chromosome"/>
</dbReference>
<evidence type="ECO:0000256" key="6">
    <source>
        <dbReference type="ARBA" id="ARBA00022741"/>
    </source>
</evidence>
<dbReference type="EC" id="6.3.4.5" evidence="2 8"/>
<dbReference type="PANTHER" id="PTHR11587">
    <property type="entry name" value="ARGININOSUCCINATE SYNTHASE"/>
    <property type="match status" value="1"/>
</dbReference>
<evidence type="ECO:0000256" key="3">
    <source>
        <dbReference type="ARBA" id="ARBA00022571"/>
    </source>
</evidence>
<feature type="binding site" evidence="8">
    <location>
        <position position="123"/>
    </location>
    <ligand>
        <name>L-aspartate</name>
        <dbReference type="ChEBI" id="CHEBI:29991"/>
    </ligand>
</feature>
<dbReference type="NCBIfam" id="NF001770">
    <property type="entry name" value="PRK00509.1"/>
    <property type="match status" value="1"/>
</dbReference>
<evidence type="ECO:0000256" key="4">
    <source>
        <dbReference type="ARBA" id="ARBA00022598"/>
    </source>
</evidence>
<protein>
    <recommendedName>
        <fullName evidence="2 8">Argininosuccinate synthase</fullName>
        <ecNumber evidence="2 8">6.3.4.5</ecNumber>
    </recommendedName>
    <alternativeName>
        <fullName evidence="8">Citrulline--aspartate ligase</fullName>
    </alternativeName>
</protein>
<dbReference type="Gene3D" id="1.20.5.470">
    <property type="entry name" value="Single helix bin"/>
    <property type="match status" value="1"/>
</dbReference>
<dbReference type="NCBIfam" id="TIGR00032">
    <property type="entry name" value="argG"/>
    <property type="match status" value="1"/>
</dbReference>
<comment type="subcellular location">
    <subcellularLocation>
        <location evidence="8">Cytoplasm</location>
    </subcellularLocation>
</comment>
<dbReference type="Pfam" id="PF00764">
    <property type="entry name" value="Arginosuc_synth"/>
    <property type="match status" value="1"/>
</dbReference>
<feature type="binding site" evidence="8">
    <location>
        <position position="272"/>
    </location>
    <ligand>
        <name>L-citrulline</name>
        <dbReference type="ChEBI" id="CHEBI:57743"/>
    </ligand>
</feature>
<organism evidence="11 12">
    <name type="scientific">Amycolatopsis cynarae</name>
    <dbReference type="NCBI Taxonomy" id="2995223"/>
    <lineage>
        <taxon>Bacteria</taxon>
        <taxon>Bacillati</taxon>
        <taxon>Actinomycetota</taxon>
        <taxon>Actinomycetes</taxon>
        <taxon>Pseudonocardiales</taxon>
        <taxon>Pseudonocardiaceae</taxon>
        <taxon>Amycolatopsis</taxon>
    </lineage>
</organism>
<dbReference type="InterPro" id="IPR023434">
    <property type="entry name" value="Arginosuc_synth_type_1_subfam"/>
</dbReference>
<dbReference type="PANTHER" id="PTHR11587:SF2">
    <property type="entry name" value="ARGININOSUCCINATE SYNTHASE"/>
    <property type="match status" value="1"/>
</dbReference>
<evidence type="ECO:0000256" key="7">
    <source>
        <dbReference type="ARBA" id="ARBA00022840"/>
    </source>
</evidence>
<dbReference type="SUPFAM" id="SSF69864">
    <property type="entry name" value="Argininosuccinate synthetase, C-terminal domain"/>
    <property type="match status" value="1"/>
</dbReference>
<feature type="binding site" evidence="8">
    <location>
        <position position="87"/>
    </location>
    <ligand>
        <name>L-citrulline</name>
        <dbReference type="ChEBI" id="CHEBI:57743"/>
    </ligand>
</feature>
<evidence type="ECO:0000313" key="11">
    <source>
        <dbReference type="EMBL" id="WAL68026.1"/>
    </source>
</evidence>
<comment type="caution">
    <text evidence="8">Lacks conserved residue(s) required for the propagation of feature annotation.</text>
</comment>
<evidence type="ECO:0000256" key="2">
    <source>
        <dbReference type="ARBA" id="ARBA00012286"/>
    </source>
</evidence>
<dbReference type="InterPro" id="IPR048268">
    <property type="entry name" value="Arginosuc_syn_C"/>
</dbReference>
<dbReference type="Gene3D" id="3.90.1260.10">
    <property type="entry name" value="Argininosuccinate synthetase, chain A, domain 2"/>
    <property type="match status" value="1"/>
</dbReference>
<dbReference type="InterPro" id="IPR024074">
    <property type="entry name" value="AS_cat/multimer_dom_body"/>
</dbReference>
<keyword evidence="6 8" id="KW-0547">Nucleotide-binding</keyword>
<feature type="binding site" evidence="8">
    <location>
        <position position="117"/>
    </location>
    <ligand>
        <name>ATP</name>
        <dbReference type="ChEBI" id="CHEBI:30616"/>
    </ligand>
</feature>
<evidence type="ECO:0000256" key="8">
    <source>
        <dbReference type="HAMAP-Rule" id="MF_00005"/>
    </source>
</evidence>
<keyword evidence="12" id="KW-1185">Reference proteome</keyword>
<comment type="catalytic activity">
    <reaction evidence="8">
        <text>L-citrulline + L-aspartate + ATP = 2-(N(omega)-L-arginino)succinate + AMP + diphosphate + H(+)</text>
        <dbReference type="Rhea" id="RHEA:10932"/>
        <dbReference type="ChEBI" id="CHEBI:15378"/>
        <dbReference type="ChEBI" id="CHEBI:29991"/>
        <dbReference type="ChEBI" id="CHEBI:30616"/>
        <dbReference type="ChEBI" id="CHEBI:33019"/>
        <dbReference type="ChEBI" id="CHEBI:57472"/>
        <dbReference type="ChEBI" id="CHEBI:57743"/>
        <dbReference type="ChEBI" id="CHEBI:456215"/>
        <dbReference type="EC" id="6.3.4.5"/>
    </reaction>
</comment>
<accession>A0ABY7BAZ9</accession>
<dbReference type="InterPro" id="IPR048267">
    <property type="entry name" value="Arginosuc_syn_N"/>
</dbReference>
<dbReference type="Gene3D" id="3.40.50.620">
    <property type="entry name" value="HUPs"/>
    <property type="match status" value="1"/>
</dbReference>
<feature type="binding site" evidence="8">
    <location>
        <begin position="8"/>
        <end position="16"/>
    </location>
    <ligand>
        <name>ATP</name>
        <dbReference type="ChEBI" id="CHEBI:30616"/>
    </ligand>
</feature>
<feature type="domain" description="Arginosuccinate synthase-like N-terminal" evidence="9">
    <location>
        <begin position="4"/>
        <end position="165"/>
    </location>
</feature>
<name>A0ABY7BAZ9_9PSEU</name>
<feature type="domain" description="Arginosuccinate synthase C-terminal" evidence="10">
    <location>
        <begin position="174"/>
        <end position="391"/>
    </location>
</feature>
<feature type="binding site" evidence="8">
    <location>
        <position position="260"/>
    </location>
    <ligand>
        <name>L-citrulline</name>
        <dbReference type="ChEBI" id="CHEBI:57743"/>
    </ligand>
</feature>
<evidence type="ECO:0000259" key="10">
    <source>
        <dbReference type="Pfam" id="PF20979"/>
    </source>
</evidence>
<evidence type="ECO:0000313" key="12">
    <source>
        <dbReference type="Proteomes" id="UP001163203"/>
    </source>
</evidence>
<comment type="similarity">
    <text evidence="8">Belongs to the argininosuccinate synthase family. Type 1 subfamily.</text>
</comment>
<evidence type="ECO:0000256" key="5">
    <source>
        <dbReference type="ARBA" id="ARBA00022605"/>
    </source>
</evidence>
<dbReference type="RefSeq" id="WP_268758123.1">
    <property type="nucleotide sequence ID" value="NZ_CP113836.1"/>
</dbReference>
<evidence type="ECO:0000259" key="9">
    <source>
        <dbReference type="Pfam" id="PF00764"/>
    </source>
</evidence>